<dbReference type="OMA" id="KRGLQMH"/>
<organism evidence="2 3">
    <name type="scientific">Tetracentron sinense</name>
    <name type="common">Spur-leaf</name>
    <dbReference type="NCBI Taxonomy" id="13715"/>
    <lineage>
        <taxon>Eukaryota</taxon>
        <taxon>Viridiplantae</taxon>
        <taxon>Streptophyta</taxon>
        <taxon>Embryophyta</taxon>
        <taxon>Tracheophyta</taxon>
        <taxon>Spermatophyta</taxon>
        <taxon>Magnoliopsida</taxon>
        <taxon>Trochodendrales</taxon>
        <taxon>Trochodendraceae</taxon>
        <taxon>Tetracentron</taxon>
    </lineage>
</organism>
<sequence>MTLFGYPCFPSNYSVSSSPSSSLLCSFKPISSTIRRKPISAIIHARDRIIDFGKYRGKMLGTLPSNYLKWVSKNLRARDFEDWAKLADEVLQDPVYRDRLEWEFAEKLLNGDGPSMSSRTESPVSDLLEISKRFGWDNENKVAWSRIDFALLGTSKGGRIPRNQVSEDRNEEKKMGYLKQDLRLKSEKKQGFPRTDSRVPKTVEMDGDLERNSNSRREKRLVSLGNELRDSSTDKMGSQKERKVGFLNKGYRISVAAEEEEDLELESSGREKREERRERQRLKRGLQMHKLRLNIREKRNDDEIRVLQNENHDQDQTADNYNPFPGREALLKKVLNRRSVL</sequence>
<reference evidence="2 3" key="1">
    <citation type="submission" date="2020-04" db="EMBL/GenBank/DDBJ databases">
        <title>Plant Genome Project.</title>
        <authorList>
            <person name="Zhang R.-G."/>
        </authorList>
    </citation>
    <scope>NUCLEOTIDE SEQUENCE [LARGE SCALE GENOMIC DNA]</scope>
    <source>
        <strain evidence="2">YNK0</strain>
        <tissue evidence="2">Leaf</tissue>
    </source>
</reference>
<dbReference type="PANTHER" id="PTHR38357:SF1">
    <property type="entry name" value="EXPRESSED PROTEIN"/>
    <property type="match status" value="1"/>
</dbReference>
<feature type="region of interest" description="Disordered" evidence="1">
    <location>
        <begin position="158"/>
        <end position="239"/>
    </location>
</feature>
<comment type="caution">
    <text evidence="2">The sequence shown here is derived from an EMBL/GenBank/DDBJ whole genome shotgun (WGS) entry which is preliminary data.</text>
</comment>
<evidence type="ECO:0000256" key="1">
    <source>
        <dbReference type="SAM" id="MobiDB-lite"/>
    </source>
</evidence>
<dbReference type="GO" id="GO:0009536">
    <property type="term" value="C:plastid"/>
    <property type="evidence" value="ECO:0007669"/>
    <property type="project" value="TreeGrafter"/>
</dbReference>
<dbReference type="Proteomes" id="UP000655225">
    <property type="component" value="Unassembled WGS sequence"/>
</dbReference>
<evidence type="ECO:0000313" key="2">
    <source>
        <dbReference type="EMBL" id="KAF8400196.1"/>
    </source>
</evidence>
<dbReference type="EMBL" id="JABCRI010000009">
    <property type="protein sequence ID" value="KAF8400196.1"/>
    <property type="molecule type" value="Genomic_DNA"/>
</dbReference>
<keyword evidence="3" id="KW-1185">Reference proteome</keyword>
<feature type="region of interest" description="Disordered" evidence="1">
    <location>
        <begin position="259"/>
        <end position="282"/>
    </location>
</feature>
<accession>A0A834Z7A0</accession>
<dbReference type="InterPro" id="IPR024530">
    <property type="entry name" value="QSregVF_b"/>
</dbReference>
<evidence type="ECO:0000313" key="3">
    <source>
        <dbReference type="Proteomes" id="UP000655225"/>
    </source>
</evidence>
<name>A0A834Z7A0_TETSI</name>
<gene>
    <name evidence="2" type="ORF">HHK36_013492</name>
</gene>
<feature type="compositionally biased region" description="Basic and acidic residues" evidence="1">
    <location>
        <begin position="267"/>
        <end position="278"/>
    </location>
</feature>
<feature type="compositionally biased region" description="Basic and acidic residues" evidence="1">
    <location>
        <begin position="165"/>
        <end position="216"/>
    </location>
</feature>
<protein>
    <submittedName>
        <fullName evidence="2">Uncharacterized protein</fullName>
    </submittedName>
</protein>
<dbReference type="AlphaFoldDB" id="A0A834Z7A0"/>
<feature type="compositionally biased region" description="Basic and acidic residues" evidence="1">
    <location>
        <begin position="227"/>
        <end position="239"/>
    </location>
</feature>
<proteinExistence type="predicted"/>
<dbReference type="PANTHER" id="PTHR38357">
    <property type="entry name" value="EXPRESSED PROTEIN"/>
    <property type="match status" value="1"/>
</dbReference>
<dbReference type="OrthoDB" id="1897217at2759"/>
<dbReference type="Pfam" id="PF12843">
    <property type="entry name" value="QSregVF_b"/>
    <property type="match status" value="1"/>
</dbReference>